<dbReference type="InterPro" id="IPR050739">
    <property type="entry name" value="MFP"/>
</dbReference>
<keyword evidence="3" id="KW-1133">Transmembrane helix</keyword>
<name>A0A2T7UJH1_9RHOB</name>
<evidence type="ECO:0000256" key="3">
    <source>
        <dbReference type="SAM" id="Phobius"/>
    </source>
</evidence>
<dbReference type="InterPro" id="IPR058625">
    <property type="entry name" value="MdtA-like_BSH"/>
</dbReference>
<dbReference type="GO" id="GO:0055085">
    <property type="term" value="P:transmembrane transport"/>
    <property type="evidence" value="ECO:0007669"/>
    <property type="project" value="InterPro"/>
</dbReference>
<dbReference type="EMBL" id="QDDR01000024">
    <property type="protein sequence ID" value="PVE44815.1"/>
    <property type="molecule type" value="Genomic_DNA"/>
</dbReference>
<dbReference type="SUPFAM" id="SSF111369">
    <property type="entry name" value="HlyD-like secretion proteins"/>
    <property type="match status" value="1"/>
</dbReference>
<dbReference type="Gene3D" id="2.40.30.170">
    <property type="match status" value="1"/>
</dbReference>
<sequence>MSPKDTATAFDPTTSQAAPPAPKAKPKRRRRVLMLTVPLALAVAGGFVWLTGGRYESTDNAYVRQAILPVSADVAGRITEVAVQENQHVEAGAVLFRLDDEPYRIALDQAEAALASARLAAEQQRSAWVTAEGRLDAARQVLDLRERDYQRQTELSDRGVITHAALDSASITVQAAENDVRLAALAVTQAAAALGGDPARETDSLPSVRAALSAREAAQRALDHTLITAPASGIVSQTGSLNVGQYVATGTMVASLVESDASWIEANFKETQLGALVPGQPVTVEIDAYSGAELHGVVDSIGAATGSQFSLIPAQNATGNWVKVVQRVPVRIRLEGAPEQSLRGGLSASVAVDTGTSRLDRLDLGHWQRWLP</sequence>
<dbReference type="PANTHER" id="PTHR30386">
    <property type="entry name" value="MEMBRANE FUSION SUBUNIT OF EMRAB-TOLC MULTIDRUG EFFLUX PUMP"/>
    <property type="match status" value="1"/>
</dbReference>
<proteinExistence type="predicted"/>
<dbReference type="Pfam" id="PF25963">
    <property type="entry name" value="Beta-barrel_AAEA"/>
    <property type="match status" value="1"/>
</dbReference>
<evidence type="ECO:0000313" key="7">
    <source>
        <dbReference type="Proteomes" id="UP000244810"/>
    </source>
</evidence>
<comment type="subcellular location">
    <subcellularLocation>
        <location evidence="1">Cell envelope</location>
    </subcellularLocation>
</comment>
<dbReference type="Proteomes" id="UP000244810">
    <property type="component" value="Unassembled WGS sequence"/>
</dbReference>
<dbReference type="AlphaFoldDB" id="A0A2T7UJH1"/>
<protein>
    <submittedName>
        <fullName evidence="6">HlyD family secretion protein</fullName>
    </submittedName>
</protein>
<feature type="domain" description="Multidrug resistance protein MdtA-like barrel-sandwich hybrid" evidence="4">
    <location>
        <begin position="70"/>
        <end position="256"/>
    </location>
</feature>
<feature type="domain" description="p-hydroxybenzoic acid efflux pump subunit AaeA-like beta-barrel" evidence="5">
    <location>
        <begin position="263"/>
        <end position="352"/>
    </location>
</feature>
<evidence type="ECO:0000313" key="6">
    <source>
        <dbReference type="EMBL" id="PVE44815.1"/>
    </source>
</evidence>
<keyword evidence="7" id="KW-1185">Reference proteome</keyword>
<organism evidence="6 7">
    <name type="scientific">Pararhodobacter aggregans</name>
    <dbReference type="NCBI Taxonomy" id="404875"/>
    <lineage>
        <taxon>Bacteria</taxon>
        <taxon>Pseudomonadati</taxon>
        <taxon>Pseudomonadota</taxon>
        <taxon>Alphaproteobacteria</taxon>
        <taxon>Rhodobacterales</taxon>
        <taxon>Paracoccaceae</taxon>
        <taxon>Pararhodobacter</taxon>
    </lineage>
</organism>
<dbReference type="InterPro" id="IPR058634">
    <property type="entry name" value="AaeA-lik-b-barrel"/>
</dbReference>
<accession>A0A2T7UJH1</accession>
<evidence type="ECO:0000259" key="5">
    <source>
        <dbReference type="Pfam" id="PF25963"/>
    </source>
</evidence>
<feature type="region of interest" description="Disordered" evidence="2">
    <location>
        <begin position="1"/>
        <end position="27"/>
    </location>
</feature>
<dbReference type="OrthoDB" id="9811754at2"/>
<comment type="caution">
    <text evidence="6">The sequence shown here is derived from an EMBL/GenBank/DDBJ whole genome shotgun (WGS) entry which is preliminary data.</text>
</comment>
<keyword evidence="3" id="KW-0812">Transmembrane</keyword>
<evidence type="ECO:0000259" key="4">
    <source>
        <dbReference type="Pfam" id="PF25917"/>
    </source>
</evidence>
<feature type="transmembrane region" description="Helical" evidence="3">
    <location>
        <begin position="32"/>
        <end position="50"/>
    </location>
</feature>
<gene>
    <name evidence="6" type="ORF">DDE23_24605</name>
</gene>
<dbReference type="RefSeq" id="WP_107751728.1">
    <property type="nucleotide sequence ID" value="NZ_QBKF01000005.1"/>
</dbReference>
<keyword evidence="3" id="KW-0472">Membrane</keyword>
<evidence type="ECO:0000256" key="2">
    <source>
        <dbReference type="SAM" id="MobiDB-lite"/>
    </source>
</evidence>
<evidence type="ECO:0000256" key="1">
    <source>
        <dbReference type="ARBA" id="ARBA00004196"/>
    </source>
</evidence>
<dbReference type="GO" id="GO:0030313">
    <property type="term" value="C:cell envelope"/>
    <property type="evidence" value="ECO:0007669"/>
    <property type="project" value="UniProtKB-SubCell"/>
</dbReference>
<dbReference type="Pfam" id="PF25917">
    <property type="entry name" value="BSH_RND"/>
    <property type="match status" value="1"/>
</dbReference>
<reference evidence="6 7" key="1">
    <citation type="journal article" date="2011" name="Syst. Appl. Microbiol.">
        <title>Defluviimonas denitrificans gen. nov., sp. nov., and Pararhodobacter aggregans gen. nov., sp. nov., non-phototrophic Rhodobacteraceae from the biofilter of a marine aquaculture.</title>
        <authorList>
            <person name="Foesel B.U."/>
            <person name="Drake H.L."/>
            <person name="Schramm A."/>
        </authorList>
    </citation>
    <scope>NUCLEOTIDE SEQUENCE [LARGE SCALE GENOMIC DNA]</scope>
    <source>
        <strain evidence="6 7">D1-19</strain>
    </source>
</reference>
<dbReference type="Gene3D" id="2.40.50.100">
    <property type="match status" value="1"/>
</dbReference>
<dbReference type="PANTHER" id="PTHR30386:SF19">
    <property type="entry name" value="MULTIDRUG EXPORT PROTEIN EMRA-RELATED"/>
    <property type="match status" value="1"/>
</dbReference>